<evidence type="ECO:0000313" key="1">
    <source>
        <dbReference type="EMBL" id="MST81136.1"/>
    </source>
</evidence>
<proteinExistence type="predicted"/>
<keyword evidence="2" id="KW-1185">Reference proteome</keyword>
<comment type="caution">
    <text evidence="1">The sequence shown here is derived from an EMBL/GenBank/DDBJ whole genome shotgun (WGS) entry which is preliminary data.</text>
</comment>
<dbReference type="EMBL" id="VUMV01000001">
    <property type="protein sequence ID" value="MST81136.1"/>
    <property type="molecule type" value="Genomic_DNA"/>
</dbReference>
<dbReference type="Proteomes" id="UP000466864">
    <property type="component" value="Unassembled WGS sequence"/>
</dbReference>
<evidence type="ECO:0000313" key="2">
    <source>
        <dbReference type="Proteomes" id="UP000466864"/>
    </source>
</evidence>
<protein>
    <submittedName>
        <fullName evidence="1">Phage terminase small subunit P27 family</fullName>
    </submittedName>
</protein>
<organism evidence="1 2">
    <name type="scientific">Bilifractor porci</name>
    <dbReference type="NCBI Taxonomy" id="2606636"/>
    <lineage>
        <taxon>Bacteria</taxon>
        <taxon>Bacillati</taxon>
        <taxon>Bacillota</taxon>
        <taxon>Clostridia</taxon>
        <taxon>Lachnospirales</taxon>
        <taxon>Lachnospiraceae</taxon>
        <taxon>Bilifractor</taxon>
    </lineage>
</organism>
<name>A0A7X2P6K3_9FIRM</name>
<dbReference type="AlphaFoldDB" id="A0A7X2P6K3"/>
<reference evidence="1 2" key="1">
    <citation type="submission" date="2019-08" db="EMBL/GenBank/DDBJ databases">
        <title>In-depth cultivation of the pig gut microbiome towards novel bacterial diversity and tailored functional studies.</title>
        <authorList>
            <person name="Wylensek D."/>
            <person name="Hitch T.C.A."/>
            <person name="Clavel T."/>
        </authorList>
    </citation>
    <scope>NUCLEOTIDE SEQUENCE [LARGE SCALE GENOMIC DNA]</scope>
    <source>
        <strain evidence="1 2">Oil+RF-744-WCA-WT-13</strain>
    </source>
</reference>
<gene>
    <name evidence="1" type="ORF">FYJ60_02145</name>
</gene>
<dbReference type="Pfam" id="PF05119">
    <property type="entry name" value="Terminase_4"/>
    <property type="match status" value="1"/>
</dbReference>
<accession>A0A7X2P6K3</accession>
<dbReference type="InterPro" id="IPR006448">
    <property type="entry name" value="Phage_term_ssu_P27"/>
</dbReference>
<sequence length="158" mass="18149">MKGRARKPLSSQKGNLNREKIIRLEYEEKSVQTGKDELTKPPVWLVNNDAKKEWKRIVPQLKSIDIIGNLDLANIAGYCNAYAQYRYYTEQIKEAEKIEDEAERIQFLSAASNLQIKYAQELRRFSDMCGISVSSRMKAAAEKASKKEDKIEQEFGAI</sequence>
<dbReference type="RefSeq" id="WP_154456932.1">
    <property type="nucleotide sequence ID" value="NZ_VUMV01000001.1"/>
</dbReference>
<dbReference type="NCBIfam" id="TIGR01558">
    <property type="entry name" value="sm_term_P27"/>
    <property type="match status" value="1"/>
</dbReference>